<dbReference type="OrthoDB" id="264354at2759"/>
<dbReference type="Pfam" id="PF12906">
    <property type="entry name" value="RINGv"/>
    <property type="match status" value="1"/>
</dbReference>
<keyword evidence="6" id="KW-1185">Reference proteome</keyword>
<dbReference type="InterPro" id="IPR011016">
    <property type="entry name" value="Znf_RING-CH"/>
</dbReference>
<dbReference type="PANTHER" id="PTHR23012:SF215">
    <property type="entry name" value="RING_FYVE_PHD ZINC FINGER SUPERFAMILY PROTEIN"/>
    <property type="match status" value="1"/>
</dbReference>
<organism evidence="5 6">
    <name type="scientific">Pycnococcus provasolii</name>
    <dbReference type="NCBI Taxonomy" id="41880"/>
    <lineage>
        <taxon>Eukaryota</taxon>
        <taxon>Viridiplantae</taxon>
        <taxon>Chlorophyta</taxon>
        <taxon>Pseudoscourfieldiophyceae</taxon>
        <taxon>Pseudoscourfieldiales</taxon>
        <taxon>Pycnococcaceae</taxon>
        <taxon>Pycnococcus</taxon>
    </lineage>
</organism>
<dbReference type="GO" id="GO:0008270">
    <property type="term" value="F:zinc ion binding"/>
    <property type="evidence" value="ECO:0007669"/>
    <property type="project" value="UniProtKB-KW"/>
</dbReference>
<evidence type="ECO:0000256" key="3">
    <source>
        <dbReference type="ARBA" id="ARBA00022833"/>
    </source>
</evidence>
<dbReference type="Proteomes" id="UP000660262">
    <property type="component" value="Unassembled WGS sequence"/>
</dbReference>
<dbReference type="PANTHER" id="PTHR23012">
    <property type="entry name" value="RING/FYVE/PHD ZINC FINGER DOMAIN-CONTAINING"/>
    <property type="match status" value="1"/>
</dbReference>
<evidence type="ECO:0000313" key="6">
    <source>
        <dbReference type="Proteomes" id="UP000660262"/>
    </source>
</evidence>
<sequence>MAAEPTTSGDALMECRICAMEATENELCVPCGCTGSLTYAHPRCVQQWVSRKNLGDTRERGICEICGEAWRIEINVPAPATEADLMRAQLEWVTRILGCAFFRVTTGFPRENDENILRTLGPYLSGPWDSLVTKLNRPTLAKRFQAWVATMKERAAARREARKARSGEAESSAAPA</sequence>
<dbReference type="InterPro" id="IPR033275">
    <property type="entry name" value="MARCH-like"/>
</dbReference>
<comment type="caution">
    <text evidence="5">The sequence shown here is derived from an EMBL/GenBank/DDBJ whole genome shotgun (WGS) entry which is preliminary data.</text>
</comment>
<dbReference type="GO" id="GO:0004842">
    <property type="term" value="F:ubiquitin-protein transferase activity"/>
    <property type="evidence" value="ECO:0007669"/>
    <property type="project" value="TreeGrafter"/>
</dbReference>
<proteinExistence type="predicted"/>
<accession>A0A830HK69</accession>
<dbReference type="PROSITE" id="PS51292">
    <property type="entry name" value="ZF_RING_CH"/>
    <property type="match status" value="1"/>
</dbReference>
<dbReference type="Gene3D" id="3.30.40.10">
    <property type="entry name" value="Zinc/RING finger domain, C3HC4 (zinc finger)"/>
    <property type="match status" value="1"/>
</dbReference>
<name>A0A830HK69_9CHLO</name>
<gene>
    <name evidence="5" type="ORF">PPROV_000651800</name>
</gene>
<protein>
    <recommendedName>
        <fullName evidence="4">RING-CH-type domain-containing protein</fullName>
    </recommendedName>
</protein>
<dbReference type="GO" id="GO:0016567">
    <property type="term" value="P:protein ubiquitination"/>
    <property type="evidence" value="ECO:0007669"/>
    <property type="project" value="TreeGrafter"/>
</dbReference>
<dbReference type="CDD" id="cd16495">
    <property type="entry name" value="RING_CH-C4HC3_MARCH"/>
    <property type="match status" value="1"/>
</dbReference>
<dbReference type="InterPro" id="IPR013083">
    <property type="entry name" value="Znf_RING/FYVE/PHD"/>
</dbReference>
<dbReference type="AlphaFoldDB" id="A0A830HK69"/>
<evidence type="ECO:0000313" key="5">
    <source>
        <dbReference type="EMBL" id="GHP07776.1"/>
    </source>
</evidence>
<dbReference type="GO" id="GO:0016020">
    <property type="term" value="C:membrane"/>
    <property type="evidence" value="ECO:0007669"/>
    <property type="project" value="TreeGrafter"/>
</dbReference>
<evidence type="ECO:0000256" key="2">
    <source>
        <dbReference type="ARBA" id="ARBA00022771"/>
    </source>
</evidence>
<dbReference type="SMART" id="SM00744">
    <property type="entry name" value="RINGv"/>
    <property type="match status" value="1"/>
</dbReference>
<feature type="domain" description="RING-CH-type" evidence="4">
    <location>
        <begin position="7"/>
        <end position="73"/>
    </location>
</feature>
<reference evidence="5" key="1">
    <citation type="submission" date="2020-10" db="EMBL/GenBank/DDBJ databases">
        <title>Unveiling of a novel bifunctional photoreceptor, Dualchrome1, isolated from a cosmopolitan green alga.</title>
        <authorList>
            <person name="Suzuki S."/>
            <person name="Kawachi M."/>
        </authorList>
    </citation>
    <scope>NUCLEOTIDE SEQUENCE</scope>
    <source>
        <strain evidence="5">NIES 2893</strain>
    </source>
</reference>
<evidence type="ECO:0000256" key="1">
    <source>
        <dbReference type="ARBA" id="ARBA00022723"/>
    </source>
</evidence>
<evidence type="ECO:0000259" key="4">
    <source>
        <dbReference type="PROSITE" id="PS51292"/>
    </source>
</evidence>
<keyword evidence="3" id="KW-0862">Zinc</keyword>
<dbReference type="SUPFAM" id="SSF57850">
    <property type="entry name" value="RING/U-box"/>
    <property type="match status" value="1"/>
</dbReference>
<dbReference type="EMBL" id="BNJQ01000018">
    <property type="protein sequence ID" value="GHP07776.1"/>
    <property type="molecule type" value="Genomic_DNA"/>
</dbReference>
<keyword evidence="1" id="KW-0479">Metal-binding</keyword>
<keyword evidence="2" id="KW-0863">Zinc-finger</keyword>